<protein>
    <submittedName>
        <fullName evidence="1">Uncharacterized protein</fullName>
    </submittedName>
</protein>
<dbReference type="Proteomes" id="UP000054815">
    <property type="component" value="Unassembled WGS sequence"/>
</dbReference>
<sequence length="62" mass="7035">MLPEAIQGSKRISLFTHTYVHHVHAAAVPSDNVKPIEQLGQLEFATLSKPHPYNYFTEEETD</sequence>
<evidence type="ECO:0000313" key="2">
    <source>
        <dbReference type="Proteomes" id="UP000054815"/>
    </source>
</evidence>
<dbReference type="EMBL" id="JYDU01000038">
    <property type="protein sequence ID" value="KRX96915.1"/>
    <property type="molecule type" value="Genomic_DNA"/>
</dbReference>
<evidence type="ECO:0000313" key="1">
    <source>
        <dbReference type="EMBL" id="KRX96915.1"/>
    </source>
</evidence>
<reference evidence="1 2" key="1">
    <citation type="submission" date="2015-01" db="EMBL/GenBank/DDBJ databases">
        <title>Evolution of Trichinella species and genotypes.</title>
        <authorList>
            <person name="Korhonen P.K."/>
            <person name="Edoardo P."/>
            <person name="Giuseppe L.R."/>
            <person name="Gasser R.B."/>
        </authorList>
    </citation>
    <scope>NUCLEOTIDE SEQUENCE [LARGE SCALE GENOMIC DNA]</scope>
    <source>
        <strain evidence="1">ISS141</strain>
    </source>
</reference>
<proteinExistence type="predicted"/>
<organism evidence="1 2">
    <name type="scientific">Trichinella pseudospiralis</name>
    <name type="common">Parasitic roundworm</name>
    <dbReference type="NCBI Taxonomy" id="6337"/>
    <lineage>
        <taxon>Eukaryota</taxon>
        <taxon>Metazoa</taxon>
        <taxon>Ecdysozoa</taxon>
        <taxon>Nematoda</taxon>
        <taxon>Enoplea</taxon>
        <taxon>Dorylaimia</taxon>
        <taxon>Trichinellida</taxon>
        <taxon>Trichinellidae</taxon>
        <taxon>Trichinella</taxon>
    </lineage>
</organism>
<gene>
    <name evidence="1" type="ORF">T4E_7511</name>
</gene>
<name>A0A0V0Y9H1_TRIPS</name>
<comment type="caution">
    <text evidence="1">The sequence shown here is derived from an EMBL/GenBank/DDBJ whole genome shotgun (WGS) entry which is preliminary data.</text>
</comment>
<dbReference type="AlphaFoldDB" id="A0A0V0Y9H1"/>
<accession>A0A0V0Y9H1</accession>